<organism evidence="1 2">
    <name type="scientific">Cordylochernes scorpioides</name>
    <dbReference type="NCBI Taxonomy" id="51811"/>
    <lineage>
        <taxon>Eukaryota</taxon>
        <taxon>Metazoa</taxon>
        <taxon>Ecdysozoa</taxon>
        <taxon>Arthropoda</taxon>
        <taxon>Chelicerata</taxon>
        <taxon>Arachnida</taxon>
        <taxon>Pseudoscorpiones</taxon>
        <taxon>Cheliferoidea</taxon>
        <taxon>Chernetidae</taxon>
        <taxon>Cordylochernes</taxon>
    </lineage>
</organism>
<evidence type="ECO:0000313" key="1">
    <source>
        <dbReference type="EMBL" id="UYV84012.1"/>
    </source>
</evidence>
<dbReference type="PANTHER" id="PTHR46060">
    <property type="entry name" value="MARINER MOS1 TRANSPOSASE-LIKE PROTEIN"/>
    <property type="match status" value="1"/>
</dbReference>
<name>A0ABY6LS06_9ARAC</name>
<keyword evidence="2" id="KW-1185">Reference proteome</keyword>
<sequence>MWIQLYADGTAVLGKSKIIEMMREKNPKGLVPHLEESHERLMKALGDKAPSIRTVFIGLMNLNLLKLTLKMNLVQVDHQQQEDRRITYQQLEKSVGIGSEAISTIFNDHLKYRKLVSRWVPHSLTEEQKLGCVKWCNFMLKKFDEGKSKAVTKLGFTILIQKQNGNLLFGALQNHLLLRKFAELEVLENKWSLVFLEEIERQLIVTGIQQNAFQQYLKNIKQSRPRAQLRGVLLHHDNARPHTSAQTLLFSQLWCLISHSSTIFTRPSTL</sequence>
<evidence type="ECO:0008006" key="3">
    <source>
        <dbReference type="Google" id="ProtNLM"/>
    </source>
</evidence>
<protein>
    <recommendedName>
        <fullName evidence="3">Transposase</fullName>
    </recommendedName>
</protein>
<dbReference type="PANTHER" id="PTHR46060:SF1">
    <property type="entry name" value="MARINER MOS1 TRANSPOSASE-LIKE PROTEIN"/>
    <property type="match status" value="1"/>
</dbReference>
<dbReference type="EMBL" id="CP092886">
    <property type="protein sequence ID" value="UYV84012.1"/>
    <property type="molecule type" value="Genomic_DNA"/>
</dbReference>
<evidence type="ECO:0000313" key="2">
    <source>
        <dbReference type="Proteomes" id="UP001235939"/>
    </source>
</evidence>
<dbReference type="Proteomes" id="UP001235939">
    <property type="component" value="Chromosome X"/>
</dbReference>
<reference evidence="1 2" key="1">
    <citation type="submission" date="2022-03" db="EMBL/GenBank/DDBJ databases">
        <title>A chromosomal length assembly of Cordylochernes scorpioides.</title>
        <authorList>
            <person name="Zeh D."/>
            <person name="Zeh J."/>
        </authorList>
    </citation>
    <scope>NUCLEOTIDE SEQUENCE [LARGE SCALE GENOMIC DNA]</scope>
    <source>
        <strain evidence="1">IN4F17</strain>
        <tissue evidence="1">Whole Body</tissue>
    </source>
</reference>
<proteinExistence type="predicted"/>
<dbReference type="InterPro" id="IPR052709">
    <property type="entry name" value="Transposase-MT_Hybrid"/>
</dbReference>
<accession>A0ABY6LS06</accession>
<gene>
    <name evidence="1" type="ORF">LAZ67_X000882</name>
</gene>